<keyword evidence="8" id="KW-1185">Reference proteome</keyword>
<organism evidence="7 8">
    <name type="scientific">Nonomuraea spiralis</name>
    <dbReference type="NCBI Taxonomy" id="46182"/>
    <lineage>
        <taxon>Bacteria</taxon>
        <taxon>Bacillati</taxon>
        <taxon>Actinomycetota</taxon>
        <taxon>Actinomycetes</taxon>
        <taxon>Streptosporangiales</taxon>
        <taxon>Streptosporangiaceae</taxon>
        <taxon>Nonomuraea</taxon>
    </lineage>
</organism>
<feature type="active site" description="Proton donor" evidence="3">
    <location>
        <position position="162"/>
    </location>
</feature>
<dbReference type="SUPFAM" id="SSF51445">
    <property type="entry name" value="(Trans)glycosidases"/>
    <property type="match status" value="1"/>
</dbReference>
<evidence type="ECO:0000256" key="5">
    <source>
        <dbReference type="SAM" id="SignalP"/>
    </source>
</evidence>
<evidence type="ECO:0000256" key="2">
    <source>
        <dbReference type="ARBA" id="ARBA00023295"/>
    </source>
</evidence>
<dbReference type="InterPro" id="IPR017853">
    <property type="entry name" value="GH"/>
</dbReference>
<dbReference type="RefSeq" id="WP_189649208.1">
    <property type="nucleotide sequence ID" value="NZ_BMRC01000009.1"/>
</dbReference>
<dbReference type="InterPro" id="IPR022790">
    <property type="entry name" value="GH26_dom"/>
</dbReference>
<keyword evidence="5" id="KW-0732">Signal</keyword>
<feature type="chain" id="PRO_5046555055" evidence="5">
    <location>
        <begin position="25"/>
        <end position="385"/>
    </location>
</feature>
<feature type="compositionally biased region" description="Pro residues" evidence="4">
    <location>
        <begin position="331"/>
        <end position="373"/>
    </location>
</feature>
<evidence type="ECO:0000313" key="8">
    <source>
        <dbReference type="Proteomes" id="UP001589647"/>
    </source>
</evidence>
<proteinExistence type="inferred from homology"/>
<gene>
    <name evidence="7" type="ORF">ACFFV7_21270</name>
</gene>
<evidence type="ECO:0000313" key="7">
    <source>
        <dbReference type="EMBL" id="MFB9203735.1"/>
    </source>
</evidence>
<keyword evidence="2 3" id="KW-0326">Glycosidase</keyword>
<protein>
    <submittedName>
        <fullName evidence="7">Glycoside hydrolase family 26 protein</fullName>
    </submittedName>
</protein>
<evidence type="ECO:0000256" key="4">
    <source>
        <dbReference type="SAM" id="MobiDB-lite"/>
    </source>
</evidence>
<evidence type="ECO:0000256" key="1">
    <source>
        <dbReference type="ARBA" id="ARBA00022801"/>
    </source>
</evidence>
<dbReference type="Gene3D" id="3.20.20.80">
    <property type="entry name" value="Glycosidases"/>
    <property type="match status" value="1"/>
</dbReference>
<evidence type="ECO:0000259" key="6">
    <source>
        <dbReference type="PROSITE" id="PS51764"/>
    </source>
</evidence>
<name>A0ABV5IIJ9_9ACTN</name>
<dbReference type="GO" id="GO:0016787">
    <property type="term" value="F:hydrolase activity"/>
    <property type="evidence" value="ECO:0007669"/>
    <property type="project" value="UniProtKB-KW"/>
</dbReference>
<feature type="signal peptide" evidence="5">
    <location>
        <begin position="1"/>
        <end position="24"/>
    </location>
</feature>
<reference evidence="7 8" key="1">
    <citation type="submission" date="2024-09" db="EMBL/GenBank/DDBJ databases">
        <authorList>
            <person name="Sun Q."/>
            <person name="Mori K."/>
        </authorList>
    </citation>
    <scope>NUCLEOTIDE SEQUENCE [LARGE SCALE GENOMIC DNA]</scope>
    <source>
        <strain evidence="7 8">CCM 3426</strain>
    </source>
</reference>
<dbReference type="EMBL" id="JBHMEI010000015">
    <property type="protein sequence ID" value="MFB9203735.1"/>
    <property type="molecule type" value="Genomic_DNA"/>
</dbReference>
<feature type="domain" description="GH26" evidence="6">
    <location>
        <begin position="3"/>
        <end position="331"/>
    </location>
</feature>
<keyword evidence="1 3" id="KW-0378">Hydrolase</keyword>
<comment type="caution">
    <text evidence="7">The sequence shown here is derived from an EMBL/GenBank/DDBJ whole genome shotgun (WGS) entry which is preliminary data.</text>
</comment>
<dbReference type="PROSITE" id="PS51764">
    <property type="entry name" value="GH26"/>
    <property type="match status" value="1"/>
</dbReference>
<comment type="similarity">
    <text evidence="3">Belongs to the glycosyl hydrolase 26 family.</text>
</comment>
<feature type="active site" description="Nucleophile" evidence="3">
    <location>
        <position position="267"/>
    </location>
</feature>
<sequence length="385" mass="41213">MGARTAWVCALLATFIAVGPPAVGTEPPPEPSADPVKRPAAPFGVFLASDGRGPSLLPAFESWLGAEVLVGRTYVPGEAWQALGGPDFILQPWLRWRAAKPSRMLVVNVPMIVPNEGGLPDEAVSALLRAGADGAFDPYFDRLARVLVSGRAPDTVIVPGWEMNGIVYSSRCSADPEAWKAYWRRIVTVMRAVPGQRFRFDFTPSRGPDAIGWTDCYPGDDVVDIIGMDSYDQSPGHEFADYVAQPFGLGAQADFATEHHKQISFPEWGLFRYGDRPEFVRDMIGWIAQHDVAYHSIVDYCPHGVWQCPANPKSSQVFKQLMRDPGFNPGATPPPTTPPTTPPTAPPTAPPVPAPPAAPAAPPLSPPPSPQPGPAVTSVAVASAG</sequence>
<dbReference type="Proteomes" id="UP001589647">
    <property type="component" value="Unassembled WGS sequence"/>
</dbReference>
<accession>A0ABV5IIJ9</accession>
<dbReference type="Pfam" id="PF02156">
    <property type="entry name" value="Glyco_hydro_26"/>
    <property type="match status" value="1"/>
</dbReference>
<feature type="region of interest" description="Disordered" evidence="4">
    <location>
        <begin position="324"/>
        <end position="385"/>
    </location>
</feature>
<evidence type="ECO:0000256" key="3">
    <source>
        <dbReference type="PROSITE-ProRule" id="PRU01100"/>
    </source>
</evidence>